<dbReference type="Proteomes" id="UP000276133">
    <property type="component" value="Unassembled WGS sequence"/>
</dbReference>
<keyword evidence="3" id="KW-1185">Reference proteome</keyword>
<reference evidence="2 3" key="1">
    <citation type="journal article" date="2018" name="Sci. Rep.">
        <title>Genomic signatures of local adaptation to the degree of environmental predictability in rotifers.</title>
        <authorList>
            <person name="Franch-Gras L."/>
            <person name="Hahn C."/>
            <person name="Garcia-Roger E.M."/>
            <person name="Carmona M.J."/>
            <person name="Serra M."/>
            <person name="Gomez A."/>
        </authorList>
    </citation>
    <scope>NUCLEOTIDE SEQUENCE [LARGE SCALE GENOMIC DNA]</scope>
    <source>
        <strain evidence="2">HYR1</strain>
    </source>
</reference>
<name>A0A3M7R3X0_BRAPC</name>
<comment type="caution">
    <text evidence="2">The sequence shown here is derived from an EMBL/GenBank/DDBJ whole genome shotgun (WGS) entry which is preliminary data.</text>
</comment>
<feature type="compositionally biased region" description="Basic and acidic residues" evidence="1">
    <location>
        <begin position="139"/>
        <end position="153"/>
    </location>
</feature>
<feature type="compositionally biased region" description="Acidic residues" evidence="1">
    <location>
        <begin position="29"/>
        <end position="40"/>
    </location>
</feature>
<dbReference type="STRING" id="10195.A0A3M7R3X0"/>
<feature type="compositionally biased region" description="Basic and acidic residues" evidence="1">
    <location>
        <begin position="41"/>
        <end position="59"/>
    </location>
</feature>
<proteinExistence type="predicted"/>
<evidence type="ECO:0000313" key="2">
    <source>
        <dbReference type="EMBL" id="RNA18149.1"/>
    </source>
</evidence>
<dbReference type="EMBL" id="REGN01004302">
    <property type="protein sequence ID" value="RNA18149.1"/>
    <property type="molecule type" value="Genomic_DNA"/>
</dbReference>
<protein>
    <submittedName>
        <fullName evidence="2">Ankyrin repeat domain-containing 12-like</fullName>
    </submittedName>
</protein>
<feature type="compositionally biased region" description="Low complexity" evidence="1">
    <location>
        <begin position="215"/>
        <end position="237"/>
    </location>
</feature>
<feature type="compositionally biased region" description="Polar residues" evidence="1">
    <location>
        <begin position="181"/>
        <end position="208"/>
    </location>
</feature>
<dbReference type="OrthoDB" id="5806726at2759"/>
<feature type="region of interest" description="Disordered" evidence="1">
    <location>
        <begin position="1"/>
        <end position="237"/>
    </location>
</feature>
<evidence type="ECO:0000256" key="1">
    <source>
        <dbReference type="SAM" id="MobiDB-lite"/>
    </source>
</evidence>
<dbReference type="GO" id="GO:0005654">
    <property type="term" value="C:nucleoplasm"/>
    <property type="evidence" value="ECO:0007669"/>
    <property type="project" value="TreeGrafter"/>
</dbReference>
<sequence>MNNNENPSVSVDKPNETEARRKPKKPEREEGEIDDEEDEYEHYSEEEADKSKEGPKTDNSRPQPNHDSYDEDDDEFGISNKRLKIDEGEEQAHEAKNLEHDADFSSASSAKSAFSASSVKTELSAISSTSLPLSASSQKLDEDARQKNADKLKVPPLKIICSNPNGGLPYIKCQEAKSEPNHVNTRSKSVLKTNRTASPVAHTKTSGGRRNAVGRSSPSVKLRSSSPSSDSSTLCSASADSLIRRKLRSHTKQLQNGDGTLRKSSSSSPVDETEDDARAEAKILVADSHGDGDATVSAEAGGQAHERIMGNSAANCMKKFYEIRNVVTRRKEAQMRSGAQLQLPKNISEFLIIKKNYLIRHNCDVKQSVTLLTPPKEMSEELKQLFVKQENERHKLRLRHRIEQDKLIILYEQEVLRCFTKQSRFETNQTIPLSFCAIIKDAEVYSLYKNELATERLNQLMTPVSPDDILYTNLNKVKQKFLIFKNDMIKRQLNESDSLFAVQKMDFQSKIRELSLSSENLNVPIVNVNNKFYLFDPALQFSFQRVLPSTGSHLVSLVPLTTMFT</sequence>
<dbReference type="AlphaFoldDB" id="A0A3M7R3X0"/>
<feature type="region of interest" description="Disordered" evidence="1">
    <location>
        <begin position="249"/>
        <end position="276"/>
    </location>
</feature>
<feature type="compositionally biased region" description="Low complexity" evidence="1">
    <location>
        <begin position="104"/>
        <end position="137"/>
    </location>
</feature>
<accession>A0A3M7R3X0</accession>
<dbReference type="InterPro" id="IPR053210">
    <property type="entry name" value="ANKRD12"/>
</dbReference>
<feature type="compositionally biased region" description="Basic and acidic residues" evidence="1">
    <location>
        <begin position="83"/>
        <end position="103"/>
    </location>
</feature>
<dbReference type="PANTHER" id="PTHR24149">
    <property type="entry name" value="ANKYRIN REPEAT DOMAIN-CONTAINING PROTEIN 12"/>
    <property type="match status" value="1"/>
</dbReference>
<feature type="compositionally biased region" description="Polar residues" evidence="1">
    <location>
        <begin position="252"/>
        <end position="270"/>
    </location>
</feature>
<organism evidence="2 3">
    <name type="scientific">Brachionus plicatilis</name>
    <name type="common">Marine rotifer</name>
    <name type="synonym">Brachionus muelleri</name>
    <dbReference type="NCBI Taxonomy" id="10195"/>
    <lineage>
        <taxon>Eukaryota</taxon>
        <taxon>Metazoa</taxon>
        <taxon>Spiralia</taxon>
        <taxon>Gnathifera</taxon>
        <taxon>Rotifera</taxon>
        <taxon>Eurotatoria</taxon>
        <taxon>Monogononta</taxon>
        <taxon>Pseudotrocha</taxon>
        <taxon>Ploima</taxon>
        <taxon>Brachionidae</taxon>
        <taxon>Brachionus</taxon>
    </lineage>
</organism>
<dbReference type="PANTHER" id="PTHR24149:SF14">
    <property type="entry name" value="ANKYRIN REPEAT DOMAIN 12"/>
    <property type="match status" value="1"/>
</dbReference>
<evidence type="ECO:0000313" key="3">
    <source>
        <dbReference type="Proteomes" id="UP000276133"/>
    </source>
</evidence>
<gene>
    <name evidence="2" type="ORF">BpHYR1_028307</name>
</gene>